<evidence type="ECO:0000313" key="2">
    <source>
        <dbReference type="Proteomes" id="UP000185999"/>
    </source>
</evidence>
<keyword evidence="2" id="KW-1185">Reference proteome</keyword>
<dbReference type="AlphaFoldDB" id="A0A1N7PHZ0"/>
<name>A0A1N7PHZ0_9GAMM</name>
<evidence type="ECO:0000313" key="1">
    <source>
        <dbReference type="EMBL" id="SIT09969.1"/>
    </source>
</evidence>
<sequence length="278" mass="31658">MLLFSEFDSDKTKKMLTIFQSRPLIDSSSADWIFDTFEWVLQNFDSDEFFHRSRLVQPTNDFFPGNVDSVHAKAENIFQHTVRHAGLRHWPFRLQSPEQFENIPAVPLHFAAVVRDSTDNTLPALISEHALHLTYNPQQTLKPEDLSSSFAHWIAQHLVAQSQQFPPKGVDYLAEGTEILAVVMGFGVLLSNSAYTFRGGCGSCYNGQANRQATLSEDETVFALALYCLLKEIPDAHATSFLKKHLRSSYKRARKQIAKQPEALERLVKYRRDSSLCH</sequence>
<gene>
    <name evidence="1" type="ORF">SAMN05421760_1152</name>
</gene>
<dbReference type="STRING" id="619304.SAMN05421760_1152"/>
<protein>
    <submittedName>
        <fullName evidence="1">Uncharacterized protein</fullName>
    </submittedName>
</protein>
<dbReference type="Proteomes" id="UP000185999">
    <property type="component" value="Unassembled WGS sequence"/>
</dbReference>
<proteinExistence type="predicted"/>
<reference evidence="2" key="1">
    <citation type="submission" date="2017-01" db="EMBL/GenBank/DDBJ databases">
        <authorList>
            <person name="Varghese N."/>
            <person name="Submissions S."/>
        </authorList>
    </citation>
    <scope>NUCLEOTIDE SEQUENCE [LARGE SCALE GENOMIC DNA]</scope>
    <source>
        <strain evidence="2">DSM 22306</strain>
    </source>
</reference>
<organism evidence="1 2">
    <name type="scientific">Neptunomonas antarctica</name>
    <dbReference type="NCBI Taxonomy" id="619304"/>
    <lineage>
        <taxon>Bacteria</taxon>
        <taxon>Pseudomonadati</taxon>
        <taxon>Pseudomonadota</taxon>
        <taxon>Gammaproteobacteria</taxon>
        <taxon>Oceanospirillales</taxon>
        <taxon>Oceanospirillaceae</taxon>
        <taxon>Neptunomonas</taxon>
    </lineage>
</organism>
<dbReference type="EMBL" id="FTOE01000015">
    <property type="protein sequence ID" value="SIT09969.1"/>
    <property type="molecule type" value="Genomic_DNA"/>
</dbReference>
<accession>A0A1N7PHZ0</accession>